<dbReference type="Gene3D" id="1.20.81.30">
    <property type="entry name" value="Type II secretion system (T2SS), domain F"/>
    <property type="match status" value="1"/>
</dbReference>
<organism evidence="8 9">
    <name type="scientific">Micromonospora andamanensis</name>
    <dbReference type="NCBI Taxonomy" id="1287068"/>
    <lineage>
        <taxon>Bacteria</taxon>
        <taxon>Bacillati</taxon>
        <taxon>Actinomycetota</taxon>
        <taxon>Actinomycetes</taxon>
        <taxon>Micromonosporales</taxon>
        <taxon>Micromonosporaceae</taxon>
        <taxon>Micromonospora</taxon>
    </lineage>
</organism>
<gene>
    <name evidence="8" type="ORF">Van01_54490</name>
</gene>
<feature type="transmembrane region" description="Helical" evidence="6">
    <location>
        <begin position="226"/>
        <end position="244"/>
    </location>
</feature>
<reference evidence="8 9" key="1">
    <citation type="submission" date="2021-01" db="EMBL/GenBank/DDBJ databases">
        <title>Whole genome shotgun sequence of Verrucosispora andamanensis NBRC 109075.</title>
        <authorList>
            <person name="Komaki H."/>
            <person name="Tamura T."/>
        </authorList>
    </citation>
    <scope>NUCLEOTIDE SEQUENCE [LARGE SCALE GENOMIC DNA]</scope>
    <source>
        <strain evidence="8 9">NBRC 109075</strain>
    </source>
</reference>
<keyword evidence="3 6" id="KW-0812">Transmembrane</keyword>
<feature type="transmembrane region" description="Helical" evidence="6">
    <location>
        <begin position="6"/>
        <end position="26"/>
    </location>
</feature>
<feature type="transmembrane region" description="Helical" evidence="6">
    <location>
        <begin position="83"/>
        <end position="102"/>
    </location>
</feature>
<evidence type="ECO:0000313" key="9">
    <source>
        <dbReference type="Proteomes" id="UP000647017"/>
    </source>
</evidence>
<dbReference type="RefSeq" id="WP_204013457.1">
    <property type="nucleotide sequence ID" value="NZ_BOOZ01000047.1"/>
</dbReference>
<dbReference type="Pfam" id="PF00482">
    <property type="entry name" value="T2SSF"/>
    <property type="match status" value="1"/>
</dbReference>
<feature type="domain" description="Type II secretion system protein GspF" evidence="7">
    <location>
        <begin position="116"/>
        <end position="241"/>
    </location>
</feature>
<dbReference type="Proteomes" id="UP000647017">
    <property type="component" value="Unassembled WGS sequence"/>
</dbReference>
<name>A0ABQ4I2U6_9ACTN</name>
<dbReference type="EMBL" id="BOOZ01000047">
    <property type="protein sequence ID" value="GIJ12235.1"/>
    <property type="molecule type" value="Genomic_DNA"/>
</dbReference>
<keyword evidence="4 6" id="KW-1133">Transmembrane helix</keyword>
<feature type="transmembrane region" description="Helical" evidence="6">
    <location>
        <begin position="256"/>
        <end position="275"/>
    </location>
</feature>
<evidence type="ECO:0000313" key="8">
    <source>
        <dbReference type="EMBL" id="GIJ12235.1"/>
    </source>
</evidence>
<evidence type="ECO:0000256" key="4">
    <source>
        <dbReference type="ARBA" id="ARBA00022989"/>
    </source>
</evidence>
<evidence type="ECO:0000256" key="1">
    <source>
        <dbReference type="ARBA" id="ARBA00004651"/>
    </source>
</evidence>
<evidence type="ECO:0000259" key="7">
    <source>
        <dbReference type="Pfam" id="PF00482"/>
    </source>
</evidence>
<evidence type="ECO:0000256" key="5">
    <source>
        <dbReference type="ARBA" id="ARBA00023136"/>
    </source>
</evidence>
<evidence type="ECO:0000256" key="6">
    <source>
        <dbReference type="SAM" id="Phobius"/>
    </source>
</evidence>
<accession>A0ABQ4I2U6</accession>
<proteinExistence type="predicted"/>
<dbReference type="InterPro" id="IPR042094">
    <property type="entry name" value="T2SS_GspF_sf"/>
</dbReference>
<sequence>MILDLIAILAGLLAIGGVVVGIVGVVGTTRPPRPPSALAVRLLELWTGAGRTRREQRAHQYKIVAGVGGGAIAWLLSGWPAAGLIVGVAVPGIPWLFSAASIEQKALSRLKGVEFWTRRLADIVGQGIGLQQAIVATAATAPRAIEQEVRDLAARIQANVEPATALQQFADEVDDYTCDQVIAPLMLHLKDRGQGLHEVLAAISRSIAAEIDMRATIDAKRAGPRFAVRFLSGMTLALIIYGAFNPDYLRPYSTPLGQLVLLGLAGLYVFLMVLVRRLSLPPPRPRLLPPTGAPQTAALA</sequence>
<dbReference type="PANTHER" id="PTHR35007:SF3">
    <property type="entry name" value="POSSIBLE CONSERVED ALANINE RICH MEMBRANE PROTEIN"/>
    <property type="match status" value="1"/>
</dbReference>
<keyword evidence="9" id="KW-1185">Reference proteome</keyword>
<keyword evidence="5 6" id="KW-0472">Membrane</keyword>
<keyword evidence="2" id="KW-1003">Cell membrane</keyword>
<dbReference type="PANTHER" id="PTHR35007">
    <property type="entry name" value="INTEGRAL MEMBRANE PROTEIN-RELATED"/>
    <property type="match status" value="1"/>
</dbReference>
<dbReference type="InterPro" id="IPR018076">
    <property type="entry name" value="T2SS_GspF_dom"/>
</dbReference>
<evidence type="ECO:0000256" key="3">
    <source>
        <dbReference type="ARBA" id="ARBA00022692"/>
    </source>
</evidence>
<comment type="subcellular location">
    <subcellularLocation>
        <location evidence="1">Cell membrane</location>
        <topology evidence="1">Multi-pass membrane protein</topology>
    </subcellularLocation>
</comment>
<comment type="caution">
    <text evidence="8">The sequence shown here is derived from an EMBL/GenBank/DDBJ whole genome shotgun (WGS) entry which is preliminary data.</text>
</comment>
<evidence type="ECO:0000256" key="2">
    <source>
        <dbReference type="ARBA" id="ARBA00022475"/>
    </source>
</evidence>
<protein>
    <recommendedName>
        <fullName evidence="7">Type II secretion system protein GspF domain-containing protein</fullName>
    </recommendedName>
</protein>